<dbReference type="OrthoDB" id="1003359at2"/>
<gene>
    <name evidence="2" type="ORF">SAMN04488029_0533</name>
</gene>
<dbReference type="Proteomes" id="UP000192472">
    <property type="component" value="Unassembled WGS sequence"/>
</dbReference>
<dbReference type="RefSeq" id="WP_084370870.1">
    <property type="nucleotide sequence ID" value="NZ_FWYF01000001.1"/>
</dbReference>
<keyword evidence="3" id="KW-1185">Reference proteome</keyword>
<keyword evidence="1" id="KW-0732">Signal</keyword>
<evidence type="ECO:0000256" key="1">
    <source>
        <dbReference type="SAM" id="SignalP"/>
    </source>
</evidence>
<proteinExistence type="predicted"/>
<protein>
    <submittedName>
        <fullName evidence="2">Uncharacterized protein</fullName>
    </submittedName>
</protein>
<dbReference type="AlphaFoldDB" id="A0A1W2G6F9"/>
<name>A0A1W2G6F9_REIFA</name>
<evidence type="ECO:0000313" key="3">
    <source>
        <dbReference type="Proteomes" id="UP000192472"/>
    </source>
</evidence>
<dbReference type="STRING" id="692418.SAMN04488029_0533"/>
<sequence length="201" mass="23481">MKKIFLTACSLLLISVAFAQFPKEKYETTDLTWFGIDYTQCRMVGEEGFTDKKKIVEVYFNAWNDFVFTEKNKYDVAKYMMKDDVKFDLSLVKAKNTQVNPDSIVYDETATLVNDQVSALLIDYDFSKHKGLGAMLFAEYYSKRNLEASYFFVIFDIDSGELLLTKRYIIGPGGFGFRNYWASTFYNSLKNMKYDVKKWLK</sequence>
<evidence type="ECO:0000313" key="2">
    <source>
        <dbReference type="EMBL" id="SMD32191.1"/>
    </source>
</evidence>
<feature type="chain" id="PRO_5012777457" evidence="1">
    <location>
        <begin position="20"/>
        <end position="201"/>
    </location>
</feature>
<feature type="signal peptide" evidence="1">
    <location>
        <begin position="1"/>
        <end position="19"/>
    </location>
</feature>
<reference evidence="2 3" key="1">
    <citation type="submission" date="2017-04" db="EMBL/GenBank/DDBJ databases">
        <authorList>
            <person name="Afonso C.L."/>
            <person name="Miller P.J."/>
            <person name="Scott M.A."/>
            <person name="Spackman E."/>
            <person name="Goraichik I."/>
            <person name="Dimitrov K.M."/>
            <person name="Suarez D.L."/>
            <person name="Swayne D.E."/>
        </authorList>
    </citation>
    <scope>NUCLEOTIDE SEQUENCE [LARGE SCALE GENOMIC DNA]</scope>
    <source>
        <strain evidence="2 3">DSM 26133</strain>
    </source>
</reference>
<accession>A0A1W2G6F9</accession>
<dbReference type="EMBL" id="FWYF01000001">
    <property type="protein sequence ID" value="SMD32191.1"/>
    <property type="molecule type" value="Genomic_DNA"/>
</dbReference>
<organism evidence="2 3">
    <name type="scientific">Reichenbachiella faecimaris</name>
    <dbReference type="NCBI Taxonomy" id="692418"/>
    <lineage>
        <taxon>Bacteria</taxon>
        <taxon>Pseudomonadati</taxon>
        <taxon>Bacteroidota</taxon>
        <taxon>Cytophagia</taxon>
        <taxon>Cytophagales</taxon>
        <taxon>Reichenbachiellaceae</taxon>
        <taxon>Reichenbachiella</taxon>
    </lineage>
</organism>